<name>A0ABT1EK12_9FIRM</name>
<dbReference type="Proteomes" id="UP001523565">
    <property type="component" value="Unassembled WGS sequence"/>
</dbReference>
<dbReference type="RefSeq" id="WP_262069921.1">
    <property type="nucleotide sequence ID" value="NZ_JAMXOC010000022.1"/>
</dbReference>
<proteinExistence type="predicted"/>
<accession>A0ABT1EK12</accession>
<feature type="transmembrane region" description="Helical" evidence="1">
    <location>
        <begin position="225"/>
        <end position="245"/>
    </location>
</feature>
<gene>
    <name evidence="2" type="ORF">NK118_12345</name>
</gene>
<dbReference type="EMBL" id="JAMZFV010000022">
    <property type="protein sequence ID" value="MCP1111041.1"/>
    <property type="molecule type" value="Genomic_DNA"/>
</dbReference>
<sequence length="255" mass="28687">MMKMKRMFCVEGKRGLFSTGLYLGLFSLTIGGWLTTVGVMDTLTEVNYFAGKVRAFESFLLVLRTELFAFLIPIACTLALSTSYLDDLQSGALPYILLRTTKRDYKWSKVIGCGLFGFITVLLASVLVLILALIHNPPNSEELKLMEAMPVDYYLLLLQTLLLRCLNGSFYALLGGAIAAFVKNRYMAYGAPFIFYYVVSTLSSAYLGKIWLINPKEWMLAELSSPTQVLMVLLILNTVVIVGYGKMIERRWEND</sequence>
<evidence type="ECO:0000256" key="1">
    <source>
        <dbReference type="SAM" id="Phobius"/>
    </source>
</evidence>
<keyword evidence="1" id="KW-0472">Membrane</keyword>
<feature type="transmembrane region" description="Helical" evidence="1">
    <location>
        <begin position="67"/>
        <end position="86"/>
    </location>
</feature>
<feature type="transmembrane region" description="Helical" evidence="1">
    <location>
        <begin position="194"/>
        <end position="213"/>
    </location>
</feature>
<keyword evidence="3" id="KW-1185">Reference proteome</keyword>
<keyword evidence="1" id="KW-0812">Transmembrane</keyword>
<evidence type="ECO:0000313" key="3">
    <source>
        <dbReference type="Proteomes" id="UP001523565"/>
    </source>
</evidence>
<organism evidence="2 3">
    <name type="scientific">Ohessyouella blattaphilus</name>
    <dbReference type="NCBI Taxonomy" id="2949333"/>
    <lineage>
        <taxon>Bacteria</taxon>
        <taxon>Bacillati</taxon>
        <taxon>Bacillota</taxon>
        <taxon>Clostridia</taxon>
        <taxon>Lachnospirales</taxon>
        <taxon>Lachnospiraceae</taxon>
        <taxon>Ohessyouella</taxon>
    </lineage>
</organism>
<protein>
    <recommendedName>
        <fullName evidence="4">ABC-2 family transporter protein</fullName>
    </recommendedName>
</protein>
<evidence type="ECO:0008006" key="4">
    <source>
        <dbReference type="Google" id="ProtNLM"/>
    </source>
</evidence>
<keyword evidence="1" id="KW-1133">Transmembrane helix</keyword>
<comment type="caution">
    <text evidence="2">The sequence shown here is derived from an EMBL/GenBank/DDBJ whole genome shotgun (WGS) entry which is preliminary data.</text>
</comment>
<feature type="transmembrane region" description="Helical" evidence="1">
    <location>
        <begin position="154"/>
        <end position="182"/>
    </location>
</feature>
<reference evidence="2 3" key="1">
    <citation type="journal article" date="2022" name="Genome Biol. Evol.">
        <title>Host diet, physiology and behaviors set the stage for Lachnospiraceae cladogenesis.</title>
        <authorList>
            <person name="Vera-Ponce De Leon A."/>
            <person name="Schneider M."/>
            <person name="Jahnes B.C."/>
            <person name="Sadowski V."/>
            <person name="Camuy-Velez L.A."/>
            <person name="Duan J."/>
            <person name="Sabree Z.L."/>
        </authorList>
    </citation>
    <scope>NUCLEOTIDE SEQUENCE [LARGE SCALE GENOMIC DNA]</scope>
    <source>
        <strain evidence="2 3">PAL227</strain>
    </source>
</reference>
<feature type="transmembrane region" description="Helical" evidence="1">
    <location>
        <begin position="107"/>
        <end position="134"/>
    </location>
</feature>
<evidence type="ECO:0000313" key="2">
    <source>
        <dbReference type="EMBL" id="MCP1111041.1"/>
    </source>
</evidence>